<keyword evidence="4 5" id="KW-0472">Membrane</keyword>
<evidence type="ECO:0000256" key="5">
    <source>
        <dbReference type="SAM" id="Phobius"/>
    </source>
</evidence>
<dbReference type="GO" id="GO:0016874">
    <property type="term" value="F:ligase activity"/>
    <property type="evidence" value="ECO:0007669"/>
    <property type="project" value="UniProtKB-KW"/>
</dbReference>
<protein>
    <submittedName>
        <fullName evidence="7">O-antigen ligase family protein</fullName>
    </submittedName>
</protein>
<feature type="transmembrane region" description="Helical" evidence="5">
    <location>
        <begin position="209"/>
        <end position="230"/>
    </location>
</feature>
<sequence>MRAIAPSYSYSHRTQLPYLLVVTAIISIYLYRYYDVRNRIFGKISSICTYQFSIFILFISISRGPWIALTGVLLPSFLFYKNIRKDIIKLNIPSLVFSIIVAIFFGQLQRVLERVASIVQPNNTETSARLEIYNEALDVVSSKPMTGIGWNNYSVIYDIAGSAHSTYLTISSELGIPALLLYILIPIVLSRDWMRIVSSEKLSSTNKLLYLAPLAGVLGLLVGQVFSTAILWFRAYWVLLSISVATITIGSHSSIR</sequence>
<keyword evidence="2 5" id="KW-0812">Transmembrane</keyword>
<evidence type="ECO:0000313" key="7">
    <source>
        <dbReference type="EMBL" id="MFC5133768.1"/>
    </source>
</evidence>
<feature type="transmembrane region" description="Helical" evidence="5">
    <location>
        <begin position="41"/>
        <end position="60"/>
    </location>
</feature>
<dbReference type="Proteomes" id="UP001596145">
    <property type="component" value="Unassembled WGS sequence"/>
</dbReference>
<dbReference type="PANTHER" id="PTHR37422:SF13">
    <property type="entry name" value="LIPOPOLYSACCHARIDE BIOSYNTHESIS PROTEIN PA4999-RELATED"/>
    <property type="match status" value="1"/>
</dbReference>
<evidence type="ECO:0000256" key="3">
    <source>
        <dbReference type="ARBA" id="ARBA00022989"/>
    </source>
</evidence>
<evidence type="ECO:0000259" key="6">
    <source>
        <dbReference type="Pfam" id="PF04932"/>
    </source>
</evidence>
<feature type="domain" description="O-antigen ligase-related" evidence="6">
    <location>
        <begin position="52"/>
        <end position="183"/>
    </location>
</feature>
<evidence type="ECO:0000313" key="8">
    <source>
        <dbReference type="Proteomes" id="UP001596145"/>
    </source>
</evidence>
<gene>
    <name evidence="7" type="ORF">ACFPJA_03370</name>
</gene>
<dbReference type="Pfam" id="PF04932">
    <property type="entry name" value="Wzy_C"/>
    <property type="match status" value="1"/>
</dbReference>
<organism evidence="7 8">
    <name type="scientific">Halorubrum glutamatedens</name>
    <dbReference type="NCBI Taxonomy" id="2707018"/>
    <lineage>
        <taxon>Archaea</taxon>
        <taxon>Methanobacteriati</taxon>
        <taxon>Methanobacteriota</taxon>
        <taxon>Stenosarchaea group</taxon>
        <taxon>Halobacteria</taxon>
        <taxon>Halobacteriales</taxon>
        <taxon>Haloferacaceae</taxon>
        <taxon>Halorubrum</taxon>
    </lineage>
</organism>
<dbReference type="AlphaFoldDB" id="A0ABD5QNB9"/>
<comment type="caution">
    <text evidence="7">The sequence shown here is derived from an EMBL/GenBank/DDBJ whole genome shotgun (WGS) entry which is preliminary data.</text>
</comment>
<accession>A0ABD5QNB9</accession>
<dbReference type="InterPro" id="IPR007016">
    <property type="entry name" value="O-antigen_ligase-rel_domated"/>
</dbReference>
<keyword evidence="7" id="KW-0436">Ligase</keyword>
<feature type="transmembrane region" description="Helical" evidence="5">
    <location>
        <begin position="16"/>
        <end position="34"/>
    </location>
</feature>
<comment type="subcellular location">
    <subcellularLocation>
        <location evidence="1">Membrane</location>
        <topology evidence="1">Multi-pass membrane protein</topology>
    </subcellularLocation>
</comment>
<evidence type="ECO:0000256" key="1">
    <source>
        <dbReference type="ARBA" id="ARBA00004141"/>
    </source>
</evidence>
<keyword evidence="8" id="KW-1185">Reference proteome</keyword>
<feature type="transmembrane region" description="Helical" evidence="5">
    <location>
        <begin position="167"/>
        <end position="189"/>
    </location>
</feature>
<feature type="transmembrane region" description="Helical" evidence="5">
    <location>
        <begin position="236"/>
        <end position="255"/>
    </location>
</feature>
<evidence type="ECO:0000256" key="4">
    <source>
        <dbReference type="ARBA" id="ARBA00023136"/>
    </source>
</evidence>
<dbReference type="InterPro" id="IPR051533">
    <property type="entry name" value="WaaL-like"/>
</dbReference>
<reference evidence="7 8" key="1">
    <citation type="journal article" date="2019" name="Int. J. Syst. Evol. Microbiol.">
        <title>The Global Catalogue of Microorganisms (GCM) 10K type strain sequencing project: providing services to taxonomists for standard genome sequencing and annotation.</title>
        <authorList>
            <consortium name="The Broad Institute Genomics Platform"/>
            <consortium name="The Broad Institute Genome Sequencing Center for Infectious Disease"/>
            <person name="Wu L."/>
            <person name="Ma J."/>
        </authorList>
    </citation>
    <scope>NUCLEOTIDE SEQUENCE [LARGE SCALE GENOMIC DNA]</scope>
    <source>
        <strain evidence="7 8">CGMCC 1.16026</strain>
    </source>
</reference>
<dbReference type="GO" id="GO:0016020">
    <property type="term" value="C:membrane"/>
    <property type="evidence" value="ECO:0007669"/>
    <property type="project" value="UniProtKB-SubCell"/>
</dbReference>
<keyword evidence="3 5" id="KW-1133">Transmembrane helix</keyword>
<feature type="transmembrane region" description="Helical" evidence="5">
    <location>
        <begin position="66"/>
        <end position="83"/>
    </location>
</feature>
<evidence type="ECO:0000256" key="2">
    <source>
        <dbReference type="ARBA" id="ARBA00022692"/>
    </source>
</evidence>
<feature type="transmembrane region" description="Helical" evidence="5">
    <location>
        <begin position="90"/>
        <end position="108"/>
    </location>
</feature>
<name>A0ABD5QNB9_9EURY</name>
<dbReference type="EMBL" id="JBHSKV010000004">
    <property type="protein sequence ID" value="MFC5133768.1"/>
    <property type="molecule type" value="Genomic_DNA"/>
</dbReference>
<proteinExistence type="predicted"/>
<dbReference type="PANTHER" id="PTHR37422">
    <property type="entry name" value="TEICHURONIC ACID BIOSYNTHESIS PROTEIN TUAE"/>
    <property type="match status" value="1"/>
</dbReference>